<dbReference type="EnsemblMetazoa" id="XM_016988852">
    <property type="protein sequence ID" value="XP_016844341"/>
    <property type="gene ID" value="LOC100187594"/>
</dbReference>
<proteinExistence type="inferred from homology"/>
<dbReference type="PANTHER" id="PTHR21331">
    <property type="entry name" value="BRCA1-ASSOCIATED ATM ACTIVATOR 1"/>
    <property type="match status" value="1"/>
</dbReference>
<dbReference type="Proteomes" id="UP000002358">
    <property type="component" value="Chromosome 1"/>
</dbReference>
<protein>
    <recommendedName>
        <fullName evidence="8">BRCA1-associated ATM activator 1</fullName>
    </recommendedName>
</protein>
<dbReference type="InterPro" id="IPR016024">
    <property type="entry name" value="ARM-type_fold"/>
</dbReference>
<evidence type="ECO:0000256" key="3">
    <source>
        <dbReference type="ARBA" id="ARBA00022737"/>
    </source>
</evidence>
<feature type="region of interest" description="Disordered" evidence="5">
    <location>
        <begin position="455"/>
        <end position="477"/>
    </location>
</feature>
<feature type="compositionally biased region" description="Polar residues" evidence="5">
    <location>
        <begin position="466"/>
        <end position="477"/>
    </location>
</feature>
<dbReference type="RefSeq" id="XP_016844341.1">
    <property type="nucleotide sequence ID" value="XM_016988852.3"/>
</dbReference>
<dbReference type="AlphaFoldDB" id="A0A7M7M7U6"/>
<comment type="subcellular location">
    <subcellularLocation>
        <location evidence="1">Cytoplasm</location>
    </subcellularLocation>
</comment>
<keyword evidence="3" id="KW-0677">Repeat</keyword>
<evidence type="ECO:0008006" key="8">
    <source>
        <dbReference type="Google" id="ProtNLM"/>
    </source>
</evidence>
<dbReference type="Pfam" id="PF02985">
    <property type="entry name" value="HEAT"/>
    <property type="match status" value="1"/>
</dbReference>
<dbReference type="GO" id="GO:0008283">
    <property type="term" value="P:cell population proliferation"/>
    <property type="evidence" value="ECO:0007669"/>
    <property type="project" value="InterPro"/>
</dbReference>
<comment type="similarity">
    <text evidence="4">Belongs to the BRAT1 family.</text>
</comment>
<evidence type="ECO:0000313" key="6">
    <source>
        <dbReference type="EnsemblMetazoa" id="XP_016844341"/>
    </source>
</evidence>
<evidence type="ECO:0000313" key="7">
    <source>
        <dbReference type="Proteomes" id="UP000002358"/>
    </source>
</evidence>
<dbReference type="KEGG" id="nvi:100187594"/>
<dbReference type="InterPro" id="IPR038904">
    <property type="entry name" value="BRAT1"/>
</dbReference>
<dbReference type="FunCoup" id="A0A7M7M7U6">
    <property type="interactions" value="489"/>
</dbReference>
<sequence>MSLSEDISAKLKKVFQLFLSPDYNVVTTTYLDLLLTHIIGEINKGNQTILQDTQNWLINAVNTWNKDSKPCQNVSIFTIKLIGMMSVKETTFLNLSQNTVHDKACSIFQFRMDNLSPSVKMAFATMLSNLLEHQSGRHWIANTGAWKEILKFAQLNHTLYLTRESYKFLSILLVKESNNRSLCELIILAITEPLVNLTINSQVDNLQVSLGKDVLSDQNQLLVATLELLLAILEYTLFLDLENPIPDMFEELTNIESRVRTIFEVSISTPFMKTVHKLSKLINFIKLRIALRSSETIDEKVFEQFCLGLCFNNTMLLSKKYILDLVISNKLGIIYWKRLKKLKTFEVPPPYKFENQAIALMILPLCVTMKPTYMKEHYLFEEFVEKLFDVTCTPVQRLAYSIRDVILKNEFPIEYICKSTVDHLLEIIDIMDRETAVICFQVMCHALKNFVTESSQNSKQNEKPTGGSTETARSPPSYQRKKQQLHFLDGDPINDKQTLLAALLNGLNVMTEKFKLKWRECVETICLLAIAQDILNHPGVHSKICTLALKTCRLAIENLMPPNLALLSVEFDEQTSEIGPTLYKRLHDPNWEVRDSVFEILNTIAILSEHKYPPYQCLLLTNKFLQVAVDIASGDKESYVRASALTFISTTVRISTLWEKLLCQLNLPDLAIKLVYEESEAVVRREAVVLIKELYVNRKWQKCMISTMTKAMTIAAVLDLHWEVKVNALEFWRHFIKSHLTDQGMLDGHFPNVTFSKEHRKIVSLDETEIKQRLNKALDELSRQRCLGVLLVTLKDDSDFEVAKTSANIIADLRRVLLQYKIDEPEPASPSPKDSAIFDTNYKKRPPPSDLDAEPPGNKAAINIIDEIANADDTNLLASIYRETMKMDGEEMDKTSKEMLEYVGSIKRQAFLTSILKFDLDTYLKQRSDWLQNYTSSFDSVLDDILIVSENKDINQMDCY</sequence>
<keyword evidence="7" id="KW-1185">Reference proteome</keyword>
<organism evidence="6 7">
    <name type="scientific">Nasonia vitripennis</name>
    <name type="common">Parasitic wasp</name>
    <dbReference type="NCBI Taxonomy" id="7425"/>
    <lineage>
        <taxon>Eukaryota</taxon>
        <taxon>Metazoa</taxon>
        <taxon>Ecdysozoa</taxon>
        <taxon>Arthropoda</taxon>
        <taxon>Hexapoda</taxon>
        <taxon>Insecta</taxon>
        <taxon>Pterygota</taxon>
        <taxon>Neoptera</taxon>
        <taxon>Endopterygota</taxon>
        <taxon>Hymenoptera</taxon>
        <taxon>Apocrita</taxon>
        <taxon>Proctotrupomorpha</taxon>
        <taxon>Chalcidoidea</taxon>
        <taxon>Pteromalidae</taxon>
        <taxon>Pteromalinae</taxon>
        <taxon>Nasonia</taxon>
    </lineage>
</organism>
<dbReference type="EnsemblMetazoa" id="NM_001134323">
    <property type="protein sequence ID" value="NP_001127795"/>
    <property type="gene ID" value="LOC100187594"/>
</dbReference>
<dbReference type="GO" id="GO:0006974">
    <property type="term" value="P:DNA damage response"/>
    <property type="evidence" value="ECO:0007669"/>
    <property type="project" value="InterPro"/>
</dbReference>
<reference evidence="6" key="1">
    <citation type="submission" date="2021-01" db="UniProtKB">
        <authorList>
            <consortium name="EnsemblMetazoa"/>
        </authorList>
    </citation>
    <scope>IDENTIFICATION</scope>
</reference>
<dbReference type="EnsemblMetazoa" id="XM_016988770">
    <property type="protein sequence ID" value="XP_016844259"/>
    <property type="gene ID" value="LOC100187594"/>
</dbReference>
<dbReference type="InParanoid" id="A0A7M7M7U6"/>
<dbReference type="InterPro" id="IPR011989">
    <property type="entry name" value="ARM-like"/>
</dbReference>
<dbReference type="RefSeq" id="XP_008202527.1">
    <property type="nucleotide sequence ID" value="XM_008204305.4"/>
</dbReference>
<evidence type="ECO:0000256" key="2">
    <source>
        <dbReference type="ARBA" id="ARBA00022490"/>
    </source>
</evidence>
<dbReference type="Gene3D" id="1.25.10.10">
    <property type="entry name" value="Leucine-rich Repeat Variant"/>
    <property type="match status" value="1"/>
</dbReference>
<dbReference type="GO" id="GO:0005737">
    <property type="term" value="C:cytoplasm"/>
    <property type="evidence" value="ECO:0007669"/>
    <property type="project" value="UniProtKB-SubCell"/>
</dbReference>
<feature type="region of interest" description="Disordered" evidence="5">
    <location>
        <begin position="824"/>
        <end position="857"/>
    </location>
</feature>
<evidence type="ECO:0000256" key="4">
    <source>
        <dbReference type="ARBA" id="ARBA00061308"/>
    </source>
</evidence>
<dbReference type="GeneID" id="100187594"/>
<dbReference type="EnsemblMetazoa" id="XM_008204306">
    <property type="protein sequence ID" value="XP_008202528"/>
    <property type="gene ID" value="LOC100187594"/>
</dbReference>
<dbReference type="RefSeq" id="XP_016844259.1">
    <property type="nucleotide sequence ID" value="XM_016988770.3"/>
</dbReference>
<dbReference type="RefSeq" id="XP_008202528.1">
    <property type="nucleotide sequence ID" value="XM_008204306.4"/>
</dbReference>
<dbReference type="GO" id="GO:0005634">
    <property type="term" value="C:nucleus"/>
    <property type="evidence" value="ECO:0007669"/>
    <property type="project" value="TreeGrafter"/>
</dbReference>
<name>A0A7M7M7U6_NASVI</name>
<dbReference type="EnsemblMetazoa" id="XM_008204305">
    <property type="protein sequence ID" value="XP_008202527"/>
    <property type="gene ID" value="LOC100187594"/>
</dbReference>
<accession>A0A7M7M7U6</accession>
<dbReference type="SMR" id="A0A7M7M7U6"/>
<dbReference type="PANTHER" id="PTHR21331:SF2">
    <property type="entry name" value="BRCA1-ASSOCIATED ATM ACTIVATOR 1"/>
    <property type="match status" value="1"/>
</dbReference>
<dbReference type="SUPFAM" id="SSF48371">
    <property type="entry name" value="ARM repeat"/>
    <property type="match status" value="1"/>
</dbReference>
<dbReference type="RefSeq" id="NP_001127795.1">
    <property type="nucleotide sequence ID" value="NM_001134323.1"/>
</dbReference>
<dbReference type="InterPro" id="IPR000357">
    <property type="entry name" value="HEAT"/>
</dbReference>
<keyword evidence="2" id="KW-0963">Cytoplasm</keyword>
<dbReference type="OrthoDB" id="10057956at2759"/>
<evidence type="ECO:0000256" key="5">
    <source>
        <dbReference type="SAM" id="MobiDB-lite"/>
    </source>
</evidence>
<evidence type="ECO:0000256" key="1">
    <source>
        <dbReference type="ARBA" id="ARBA00004496"/>
    </source>
</evidence>